<keyword evidence="7" id="KW-1133">Transmembrane helix</keyword>
<dbReference type="GO" id="GO:0000139">
    <property type="term" value="C:Golgi membrane"/>
    <property type="evidence" value="ECO:0007669"/>
    <property type="project" value="UniProtKB-SubCell"/>
</dbReference>
<evidence type="ECO:0000256" key="5">
    <source>
        <dbReference type="ARBA" id="ARBA00022692"/>
    </source>
</evidence>
<dbReference type="RefSeq" id="XP_019617432.1">
    <property type="nucleotide sequence ID" value="XM_019761873.1"/>
</dbReference>
<organism evidence="14 15">
    <name type="scientific">Branchiostoma belcheri</name>
    <name type="common">Amphioxus</name>
    <dbReference type="NCBI Taxonomy" id="7741"/>
    <lineage>
        <taxon>Eukaryota</taxon>
        <taxon>Metazoa</taxon>
        <taxon>Chordata</taxon>
        <taxon>Cephalochordata</taxon>
        <taxon>Leptocardii</taxon>
        <taxon>Amphioxiformes</taxon>
        <taxon>Branchiostomatidae</taxon>
        <taxon>Branchiostoma</taxon>
    </lineage>
</organism>
<evidence type="ECO:0000256" key="13">
    <source>
        <dbReference type="SAM" id="MobiDB-lite"/>
    </source>
</evidence>
<keyword evidence="14" id="KW-1185">Reference proteome</keyword>
<evidence type="ECO:0000256" key="4">
    <source>
        <dbReference type="ARBA" id="ARBA00022679"/>
    </source>
</evidence>
<dbReference type="PIRSF" id="PIRSF005557">
    <property type="entry name" value="Sialyl_trans"/>
    <property type="match status" value="1"/>
</dbReference>
<keyword evidence="8" id="KW-0333">Golgi apparatus</keyword>
<dbReference type="InterPro" id="IPR012163">
    <property type="entry name" value="Sialyl_trans"/>
</dbReference>
<evidence type="ECO:0000256" key="7">
    <source>
        <dbReference type="ARBA" id="ARBA00022989"/>
    </source>
</evidence>
<protein>
    <submittedName>
        <fullName evidence="15">Alpha-2,8-sialyltransferase 8B-like</fullName>
    </submittedName>
</protein>
<keyword evidence="4" id="KW-0808">Transferase</keyword>
<evidence type="ECO:0000256" key="3">
    <source>
        <dbReference type="ARBA" id="ARBA00022676"/>
    </source>
</evidence>
<name>A0A6P4YF83_BRABE</name>
<evidence type="ECO:0000256" key="12">
    <source>
        <dbReference type="PIRSR" id="PIRSR005557-2"/>
    </source>
</evidence>
<sequence>MYQDRRSSLGSSKTISSRQETEHHKLSPVSMFKKPTDVLTNGNQHVKSDGIILDDAKADLLQLQNYLRNISDKRRTKVPEKVVQNPNTQTTRQNEGETRSEKVLEEFFNKFFNASRVKRMQRVARTFYDARRHVIRFSDYDVFMEQCEKRDFTIINSSRPCDVVTTPITHYRTCAVVGNSGILLNSSCGAEIDAHQFVIRSNLPPVLKFSRDVGSKTNLNLINGIRLIQVHEQLQSQDPAVRENMRKLLGESPGMIFSYILYMFGSQAFDRMQFVDEIIRKFNISATVAFPHDVYFPSLFRWLNGGKWWAAPSTGMNTFGLASTFCDRISLYGYYPMRTYNNRTVPYHYYDRRRPSKRHEFTEEFEMLQTLQEKRLVRHIVGACSLV</sequence>
<comment type="similarity">
    <text evidence="2">Belongs to the glycosyltransferase 29 family.</text>
</comment>
<dbReference type="AlphaFoldDB" id="A0A6P4YF83"/>
<feature type="compositionally biased region" description="Polar residues" evidence="13">
    <location>
        <begin position="8"/>
        <end position="18"/>
    </location>
</feature>
<reference evidence="15" key="1">
    <citation type="submission" date="2025-08" db="UniProtKB">
        <authorList>
            <consortium name="RefSeq"/>
        </authorList>
    </citation>
    <scope>IDENTIFICATION</scope>
    <source>
        <tissue evidence="15">Gonad</tissue>
    </source>
</reference>
<evidence type="ECO:0000256" key="8">
    <source>
        <dbReference type="ARBA" id="ARBA00023034"/>
    </source>
</evidence>
<dbReference type="GeneID" id="109464795"/>
<dbReference type="CDD" id="cd23963">
    <property type="entry name" value="GT29_ST8SIA"/>
    <property type="match status" value="1"/>
</dbReference>
<dbReference type="PANTHER" id="PTHR11987:SF53">
    <property type="entry name" value="ALPHA-2,8-SIALYLTRANSFERASE 8F-LIKE"/>
    <property type="match status" value="1"/>
</dbReference>
<dbReference type="InterPro" id="IPR050943">
    <property type="entry name" value="Glycosyltr_29_Sialyltrsf"/>
</dbReference>
<dbReference type="GO" id="GO:0006491">
    <property type="term" value="P:N-glycan processing"/>
    <property type="evidence" value="ECO:0007669"/>
    <property type="project" value="TreeGrafter"/>
</dbReference>
<dbReference type="Proteomes" id="UP000515135">
    <property type="component" value="Unplaced"/>
</dbReference>
<comment type="subcellular location">
    <subcellularLocation>
        <location evidence="1">Golgi apparatus membrane</location>
        <topology evidence="1">Single-pass type II membrane protein</topology>
    </subcellularLocation>
</comment>
<keyword evidence="11" id="KW-0325">Glycoprotein</keyword>
<gene>
    <name evidence="15" type="primary">LOC109464795</name>
</gene>
<accession>A0A6P4YF83</accession>
<evidence type="ECO:0000256" key="9">
    <source>
        <dbReference type="ARBA" id="ARBA00023136"/>
    </source>
</evidence>
<dbReference type="GO" id="GO:0003828">
    <property type="term" value="F:alpha-N-acetylneuraminate alpha-2,8-sialyltransferase activity"/>
    <property type="evidence" value="ECO:0007669"/>
    <property type="project" value="TreeGrafter"/>
</dbReference>
<evidence type="ECO:0000256" key="1">
    <source>
        <dbReference type="ARBA" id="ARBA00004323"/>
    </source>
</evidence>
<dbReference type="PANTHER" id="PTHR11987">
    <property type="entry name" value="ALPHA-2,8-SIALYLTRANSFERASE"/>
    <property type="match status" value="1"/>
</dbReference>
<keyword evidence="3" id="KW-0328">Glycosyltransferase</keyword>
<proteinExistence type="inferred from homology"/>
<evidence type="ECO:0000313" key="15">
    <source>
        <dbReference type="RefSeq" id="XP_019617432.1"/>
    </source>
</evidence>
<feature type="region of interest" description="Disordered" evidence="13">
    <location>
        <begin position="1"/>
        <end position="27"/>
    </location>
</feature>
<evidence type="ECO:0000256" key="11">
    <source>
        <dbReference type="ARBA" id="ARBA00023180"/>
    </source>
</evidence>
<keyword evidence="10" id="KW-1015">Disulfide bond</keyword>
<dbReference type="KEGG" id="bbel:109464795"/>
<keyword evidence="5" id="KW-0812">Transmembrane</keyword>
<keyword evidence="9" id="KW-0472">Membrane</keyword>
<feature type="disulfide bond" evidence="12">
    <location>
        <begin position="174"/>
        <end position="326"/>
    </location>
</feature>
<dbReference type="InterPro" id="IPR038578">
    <property type="entry name" value="GT29-like_sf"/>
</dbReference>
<keyword evidence="6" id="KW-0735">Signal-anchor</keyword>
<dbReference type="GO" id="GO:0009311">
    <property type="term" value="P:oligosaccharide metabolic process"/>
    <property type="evidence" value="ECO:0007669"/>
    <property type="project" value="TreeGrafter"/>
</dbReference>
<dbReference type="InterPro" id="IPR001675">
    <property type="entry name" value="Glyco_trans_29"/>
</dbReference>
<evidence type="ECO:0000256" key="10">
    <source>
        <dbReference type="ARBA" id="ARBA00023157"/>
    </source>
</evidence>
<evidence type="ECO:0000313" key="14">
    <source>
        <dbReference type="Proteomes" id="UP000515135"/>
    </source>
</evidence>
<dbReference type="Pfam" id="PF00777">
    <property type="entry name" value="Glyco_transf_29"/>
    <property type="match status" value="1"/>
</dbReference>
<dbReference type="OrthoDB" id="10264956at2759"/>
<dbReference type="Gene3D" id="3.90.1480.20">
    <property type="entry name" value="Glycosyl transferase family 29"/>
    <property type="match status" value="1"/>
</dbReference>
<evidence type="ECO:0000256" key="6">
    <source>
        <dbReference type="ARBA" id="ARBA00022968"/>
    </source>
</evidence>
<evidence type="ECO:0000256" key="2">
    <source>
        <dbReference type="ARBA" id="ARBA00006003"/>
    </source>
</evidence>